<evidence type="ECO:0000256" key="1">
    <source>
        <dbReference type="ARBA" id="ARBA00023015"/>
    </source>
</evidence>
<proteinExistence type="predicted"/>
<accession>A0A931J8L8</accession>
<dbReference type="InterPro" id="IPR051081">
    <property type="entry name" value="HTH_MetalResp_TranReg"/>
</dbReference>
<keyword evidence="6" id="KW-1185">Reference proteome</keyword>
<dbReference type="InterPro" id="IPR001845">
    <property type="entry name" value="HTH_ArsR_DNA-bd_dom"/>
</dbReference>
<dbReference type="Gene3D" id="1.10.10.10">
    <property type="entry name" value="Winged helix-like DNA-binding domain superfamily/Winged helix DNA-binding domain"/>
    <property type="match status" value="1"/>
</dbReference>
<name>A0A931J8L8_9BURK</name>
<keyword evidence="2" id="KW-0238">DNA-binding</keyword>
<sequence>MSTSIEQLAQTFAECKPLFFALAEIPRQQILLLLSQHEALNVNQIAEHLPLSRPAISHHLKIMRQAGLLELHPRGTENLYRLNSIGAVELLARCAAELNALGPDE</sequence>
<evidence type="ECO:0000256" key="2">
    <source>
        <dbReference type="ARBA" id="ARBA00023125"/>
    </source>
</evidence>
<keyword evidence="1" id="KW-0805">Transcription regulation</keyword>
<feature type="domain" description="HTH arsR-type" evidence="4">
    <location>
        <begin position="8"/>
        <end position="102"/>
    </location>
</feature>
<evidence type="ECO:0000313" key="5">
    <source>
        <dbReference type="EMBL" id="MBH9578802.1"/>
    </source>
</evidence>
<dbReference type="NCBIfam" id="NF033788">
    <property type="entry name" value="HTH_metalloreg"/>
    <property type="match status" value="1"/>
</dbReference>
<protein>
    <submittedName>
        <fullName evidence="5">Winged helix-turn-helix transcriptional regulator</fullName>
    </submittedName>
</protein>
<dbReference type="EMBL" id="JAEDAK010000015">
    <property type="protein sequence ID" value="MBH9578802.1"/>
    <property type="molecule type" value="Genomic_DNA"/>
</dbReference>
<dbReference type="Proteomes" id="UP000613266">
    <property type="component" value="Unassembled WGS sequence"/>
</dbReference>
<dbReference type="PANTHER" id="PTHR33154">
    <property type="entry name" value="TRANSCRIPTIONAL REGULATOR, ARSR FAMILY"/>
    <property type="match status" value="1"/>
</dbReference>
<dbReference type="GO" id="GO:0003677">
    <property type="term" value="F:DNA binding"/>
    <property type="evidence" value="ECO:0007669"/>
    <property type="project" value="UniProtKB-KW"/>
</dbReference>
<dbReference type="AlphaFoldDB" id="A0A931J8L8"/>
<organism evidence="5 6">
    <name type="scientific">Inhella proteolytica</name>
    <dbReference type="NCBI Taxonomy" id="2795029"/>
    <lineage>
        <taxon>Bacteria</taxon>
        <taxon>Pseudomonadati</taxon>
        <taxon>Pseudomonadota</taxon>
        <taxon>Betaproteobacteria</taxon>
        <taxon>Burkholderiales</taxon>
        <taxon>Sphaerotilaceae</taxon>
        <taxon>Inhella</taxon>
    </lineage>
</organism>
<keyword evidence="3" id="KW-0804">Transcription</keyword>
<dbReference type="InterPro" id="IPR036390">
    <property type="entry name" value="WH_DNA-bd_sf"/>
</dbReference>
<dbReference type="PROSITE" id="PS50987">
    <property type="entry name" value="HTH_ARSR_2"/>
    <property type="match status" value="1"/>
</dbReference>
<evidence type="ECO:0000259" key="4">
    <source>
        <dbReference type="PROSITE" id="PS50987"/>
    </source>
</evidence>
<gene>
    <name evidence="5" type="ORF">I7X39_18070</name>
</gene>
<dbReference type="CDD" id="cd00090">
    <property type="entry name" value="HTH_ARSR"/>
    <property type="match status" value="1"/>
</dbReference>
<evidence type="ECO:0000313" key="6">
    <source>
        <dbReference type="Proteomes" id="UP000613266"/>
    </source>
</evidence>
<reference evidence="5" key="1">
    <citation type="submission" date="2020-12" db="EMBL/GenBank/DDBJ databases">
        <title>The genome sequence of Inhella sp. 1Y17.</title>
        <authorList>
            <person name="Liu Y."/>
        </authorList>
    </citation>
    <scope>NUCLEOTIDE SEQUENCE</scope>
    <source>
        <strain evidence="5">1Y17</strain>
    </source>
</reference>
<dbReference type="InterPro" id="IPR036388">
    <property type="entry name" value="WH-like_DNA-bd_sf"/>
</dbReference>
<evidence type="ECO:0000256" key="3">
    <source>
        <dbReference type="ARBA" id="ARBA00023163"/>
    </source>
</evidence>
<dbReference type="InterPro" id="IPR011991">
    <property type="entry name" value="ArsR-like_HTH"/>
</dbReference>
<dbReference type="Pfam" id="PF01022">
    <property type="entry name" value="HTH_5"/>
    <property type="match status" value="1"/>
</dbReference>
<dbReference type="GO" id="GO:0003700">
    <property type="term" value="F:DNA-binding transcription factor activity"/>
    <property type="evidence" value="ECO:0007669"/>
    <property type="project" value="InterPro"/>
</dbReference>
<dbReference type="RefSeq" id="WP_198112573.1">
    <property type="nucleotide sequence ID" value="NZ_JAEDAK010000015.1"/>
</dbReference>
<dbReference type="SMART" id="SM00418">
    <property type="entry name" value="HTH_ARSR"/>
    <property type="match status" value="1"/>
</dbReference>
<dbReference type="PANTHER" id="PTHR33154:SF33">
    <property type="entry name" value="TRANSCRIPTIONAL REPRESSOR SDPR"/>
    <property type="match status" value="1"/>
</dbReference>
<dbReference type="PRINTS" id="PR00778">
    <property type="entry name" value="HTHARSR"/>
</dbReference>
<comment type="caution">
    <text evidence="5">The sequence shown here is derived from an EMBL/GenBank/DDBJ whole genome shotgun (WGS) entry which is preliminary data.</text>
</comment>
<dbReference type="SUPFAM" id="SSF46785">
    <property type="entry name" value="Winged helix' DNA-binding domain"/>
    <property type="match status" value="1"/>
</dbReference>